<dbReference type="Gene3D" id="1.10.540.10">
    <property type="entry name" value="Acyl-CoA dehydrogenase/oxidase, N-terminal domain"/>
    <property type="match status" value="1"/>
</dbReference>
<sequence>MSITGTSQNQPTIEELKSSLAELVPVLREKAAWSEENRRIHEDSIRALRDAGIFKLRMPTRFGGYEADTKTLVDVAIDLGRADGALAWTMSTYWIASWIVGLFPDEAQEEVFTTEDVRICGAVSPSGACVPVEGGYLLNGSWHFVSGALHSNWQELATILLRPGAEPEPVILAVPMSSLEIVDDWHTSGMAASGSVTTVAKDVFVPESHMIPLASAIRPNSMSKLNADGTIWRSPTILAGSAATVGILVGMAKAAREAFFEKMPGRPIRYTDYEHQAEAPVTHIQVGTAVMKTEQAEYHAYHAAALVDAKAASGEPWTIEERARVRADEGWATKLAKEAVEIFASASGGSSIYKHEPIQRIHRDLHAISVHPMFSPDSNTETYGRVLCGLEPNTMFI</sequence>
<evidence type="ECO:0000259" key="4">
    <source>
        <dbReference type="Pfam" id="PF08028"/>
    </source>
</evidence>
<keyword evidence="6" id="KW-1185">Reference proteome</keyword>
<dbReference type="Gene3D" id="1.20.140.10">
    <property type="entry name" value="Butyryl-CoA Dehydrogenase, subunit A, domain 3"/>
    <property type="match status" value="1"/>
</dbReference>
<evidence type="ECO:0000256" key="2">
    <source>
        <dbReference type="ARBA" id="ARBA00049661"/>
    </source>
</evidence>
<feature type="domain" description="Acyl-CoA dehydrogenase C-terminal" evidence="4">
    <location>
        <begin position="247"/>
        <end position="375"/>
    </location>
</feature>
<keyword evidence="1" id="KW-0560">Oxidoreductase</keyword>
<dbReference type="InterPro" id="IPR046373">
    <property type="entry name" value="Acyl-CoA_Oxase/DH_mid-dom_sf"/>
</dbReference>
<reference evidence="6" key="1">
    <citation type="journal article" date="2019" name="Int. J. Syst. Evol. Microbiol.">
        <title>The Global Catalogue of Microorganisms (GCM) 10K type strain sequencing project: providing services to taxonomists for standard genome sequencing and annotation.</title>
        <authorList>
            <consortium name="The Broad Institute Genomics Platform"/>
            <consortium name="The Broad Institute Genome Sequencing Center for Infectious Disease"/>
            <person name="Wu L."/>
            <person name="Ma J."/>
        </authorList>
    </citation>
    <scope>NUCLEOTIDE SEQUENCE [LARGE SCALE GENOMIC DNA]</scope>
    <source>
        <strain evidence="6">CGMCC 4.1622</strain>
    </source>
</reference>
<dbReference type="Pfam" id="PF02771">
    <property type="entry name" value="Acyl-CoA_dh_N"/>
    <property type="match status" value="1"/>
</dbReference>
<dbReference type="PANTHER" id="PTHR48083">
    <property type="entry name" value="MEDIUM-CHAIN SPECIFIC ACYL-COA DEHYDROGENASE, MITOCHONDRIAL-RELATED"/>
    <property type="match status" value="1"/>
</dbReference>
<dbReference type="Pfam" id="PF08028">
    <property type="entry name" value="Acyl-CoA_dh_2"/>
    <property type="match status" value="1"/>
</dbReference>
<comment type="similarity">
    <text evidence="2">Belongs to the HpaH/HsaA monooxygenase family.</text>
</comment>
<evidence type="ECO:0000313" key="5">
    <source>
        <dbReference type="EMBL" id="MFC5640691.1"/>
    </source>
</evidence>
<dbReference type="EMBL" id="JBHSOC010000006">
    <property type="protein sequence ID" value="MFC5640691.1"/>
    <property type="molecule type" value="Genomic_DNA"/>
</dbReference>
<dbReference type="InterPro" id="IPR013786">
    <property type="entry name" value="AcylCoA_DH/ox_N"/>
</dbReference>
<evidence type="ECO:0000259" key="3">
    <source>
        <dbReference type="Pfam" id="PF02771"/>
    </source>
</evidence>
<dbReference type="Gene3D" id="2.40.110.10">
    <property type="entry name" value="Butyryl-CoA Dehydrogenase, subunit A, domain 2"/>
    <property type="match status" value="1"/>
</dbReference>
<dbReference type="PIRSF" id="PIRSF016578">
    <property type="entry name" value="HsaA"/>
    <property type="match status" value="1"/>
</dbReference>
<gene>
    <name evidence="5" type="ORF">ACFPZF_04890</name>
</gene>
<evidence type="ECO:0000313" key="6">
    <source>
        <dbReference type="Proteomes" id="UP001596066"/>
    </source>
</evidence>
<organism evidence="5 6">
    <name type="scientific">Kitasatospora cinereorecta</name>
    <dbReference type="NCBI Taxonomy" id="285560"/>
    <lineage>
        <taxon>Bacteria</taxon>
        <taxon>Bacillati</taxon>
        <taxon>Actinomycetota</taxon>
        <taxon>Actinomycetes</taxon>
        <taxon>Kitasatosporales</taxon>
        <taxon>Streptomycetaceae</taxon>
        <taxon>Kitasatospora</taxon>
    </lineage>
</organism>
<name>A0ABW0V809_9ACTN</name>
<dbReference type="InterPro" id="IPR050741">
    <property type="entry name" value="Acyl-CoA_dehydrogenase"/>
</dbReference>
<accession>A0ABW0V809</accession>
<dbReference type="SUPFAM" id="SSF47203">
    <property type="entry name" value="Acyl-CoA dehydrogenase C-terminal domain-like"/>
    <property type="match status" value="1"/>
</dbReference>
<proteinExistence type="inferred from homology"/>
<feature type="domain" description="Acyl-CoA dehydrogenase/oxidase N-terminal" evidence="3">
    <location>
        <begin position="30"/>
        <end position="110"/>
    </location>
</feature>
<comment type="caution">
    <text evidence="5">The sequence shown here is derived from an EMBL/GenBank/DDBJ whole genome shotgun (WGS) entry which is preliminary data.</text>
</comment>
<dbReference type="SUPFAM" id="SSF56645">
    <property type="entry name" value="Acyl-CoA dehydrogenase NM domain-like"/>
    <property type="match status" value="1"/>
</dbReference>
<dbReference type="RefSeq" id="WP_344587150.1">
    <property type="nucleotide sequence ID" value="NZ_BAAAUA010000006.1"/>
</dbReference>
<dbReference type="Proteomes" id="UP001596066">
    <property type="component" value="Unassembled WGS sequence"/>
</dbReference>
<dbReference type="InterPro" id="IPR013107">
    <property type="entry name" value="Acyl-CoA_DH_C"/>
</dbReference>
<dbReference type="InterPro" id="IPR009100">
    <property type="entry name" value="AcylCoA_DH/oxidase_NM_dom_sf"/>
</dbReference>
<protein>
    <submittedName>
        <fullName evidence="5">Acyl-CoA dehydrogenase family protein</fullName>
    </submittedName>
</protein>
<dbReference type="InterPro" id="IPR036250">
    <property type="entry name" value="AcylCo_DH-like_C"/>
</dbReference>
<evidence type="ECO:0000256" key="1">
    <source>
        <dbReference type="ARBA" id="ARBA00023002"/>
    </source>
</evidence>
<dbReference type="InterPro" id="IPR037069">
    <property type="entry name" value="AcylCoA_DH/ox_N_sf"/>
</dbReference>
<dbReference type="PANTHER" id="PTHR48083:SF19">
    <property type="entry name" value="FLAVIN-DEPENDENT MONOOXYGENASE, OXYGENASE SUBUNIT HSAA"/>
    <property type="match status" value="1"/>
</dbReference>